<organism evidence="1 2">
    <name type="scientific">Imbroritus primus</name>
    <dbReference type="NCBI Taxonomy" id="3058603"/>
    <lineage>
        <taxon>Bacteria</taxon>
        <taxon>Pseudomonadati</taxon>
        <taxon>Pseudomonadota</taxon>
        <taxon>Betaproteobacteria</taxon>
        <taxon>Burkholderiales</taxon>
        <taxon>Burkholderiaceae</taxon>
        <taxon>Imbroritus</taxon>
    </lineage>
</organism>
<keyword evidence="2" id="KW-1185">Reference proteome</keyword>
<name>A0ACD3SQ52_9BURK</name>
<gene>
    <name evidence="1" type="ORF">MW7_006735</name>
</gene>
<comment type="caution">
    <text evidence="1">The sequence shown here is derived from an EMBL/GenBank/DDBJ whole genome shotgun (WGS) entry which is preliminary data.</text>
</comment>
<proteinExistence type="predicted"/>
<evidence type="ECO:0000313" key="1">
    <source>
        <dbReference type="EMBL" id="TMS58426.1"/>
    </source>
</evidence>
<evidence type="ECO:0000313" key="2">
    <source>
        <dbReference type="Proteomes" id="UP000004277"/>
    </source>
</evidence>
<sequence>MNQPLSTSATSAAQAQDHVDNARLQAAIAALAAFGGRPDGGVSRETLTEVDLASRRHLIEQARALGCEVMVDDCANLFFRRAGQRNDLPPVLTGSHGDTQPVGGKLDGAYGVLAGLEVIAALNDAGIETIRPIEVVAWTNEEGSRFGPGTMGSSAFVEPSRLAGYLDSVDKNKVRFGDALQTALASTPDVPRCAMQRPMSACVELHIEQGPVLERAGIPLGVVTGIQAVRWFSVTCHGMMAHAGTTPMDERRDAMAAAVPLAQKLYDFAAAEAASQLRLTLGRWQVAPNSVNTIPGRVEFTVDMRCVDDSVLDRFEAFLRAEVAAAGEAMEVSRFFQREPTHFPAPMLKLIEEAATRASAQAGLPAPMALTSGAFHDAMYVADHCPTAMIFVPSKNGISHNAAEATDPRDLFLGVQALAYTVTALANQEQ</sequence>
<dbReference type="EMBL" id="AKCV02000015">
    <property type="protein sequence ID" value="TMS58426.1"/>
    <property type="molecule type" value="Genomic_DNA"/>
</dbReference>
<dbReference type="Proteomes" id="UP000004277">
    <property type="component" value="Unassembled WGS sequence"/>
</dbReference>
<accession>A0ACD3SQ52</accession>
<reference evidence="1" key="1">
    <citation type="submission" date="2019-05" db="EMBL/GenBank/DDBJ databases">
        <title>Revised genome assembly of Burkholderiaceae (previously Ralstonia) sp. PBA.</title>
        <authorList>
            <person name="Gan H.M."/>
        </authorList>
    </citation>
    <scope>NUCLEOTIDE SEQUENCE</scope>
    <source>
        <strain evidence="1">PBA</strain>
    </source>
</reference>
<protein>
    <submittedName>
        <fullName evidence="1">M20 family metallo-hydrolase</fullName>
    </submittedName>
</protein>